<protein>
    <submittedName>
        <fullName evidence="2">Uncharacterized protein</fullName>
    </submittedName>
</protein>
<name>A0A4R7RJ52_9BACT</name>
<reference evidence="2 3" key="1">
    <citation type="submission" date="2019-03" db="EMBL/GenBank/DDBJ databases">
        <title>Genomic Encyclopedia of Archaeal and Bacterial Type Strains, Phase II (KMG-II): from individual species to whole genera.</title>
        <authorList>
            <person name="Goeker M."/>
        </authorList>
    </citation>
    <scope>NUCLEOTIDE SEQUENCE [LARGE SCALE GENOMIC DNA]</scope>
    <source>
        <strain evidence="2 3">ATCC 25309</strain>
    </source>
</reference>
<feature type="compositionally biased region" description="Low complexity" evidence="1">
    <location>
        <begin position="127"/>
        <end position="137"/>
    </location>
</feature>
<evidence type="ECO:0000313" key="3">
    <source>
        <dbReference type="Proteomes" id="UP000295662"/>
    </source>
</evidence>
<feature type="compositionally biased region" description="Polar residues" evidence="1">
    <location>
        <begin position="180"/>
        <end position="193"/>
    </location>
</feature>
<feature type="region of interest" description="Disordered" evidence="1">
    <location>
        <begin position="72"/>
        <end position="218"/>
    </location>
</feature>
<dbReference type="Proteomes" id="UP000295662">
    <property type="component" value="Unassembled WGS sequence"/>
</dbReference>
<dbReference type="EMBL" id="SOCA01000012">
    <property type="protein sequence ID" value="TDU64091.1"/>
    <property type="molecule type" value="Genomic_DNA"/>
</dbReference>
<proteinExistence type="predicted"/>
<feature type="compositionally biased region" description="Polar residues" evidence="1">
    <location>
        <begin position="208"/>
        <end position="218"/>
    </location>
</feature>
<sequence>MERTRPRVPSCASRARPFYRIPSPLATPLWYRGHPLSRDCGDARPRPPQGIPVRHGAHASSRAVLCVPRKTVLTPRPPSTKWRGPSCPRLRRCPPPSAPRHPRSQTSPLFAASITTRGGQECPPYFTTRSPPSLRRSPTPRPSTHGFPRDAENSRRDARAPRTHLRPAIRPWSADDPSAFKTTPPASLNTSPVRPNPPAFKKEHGKLPSQNPINPAIL</sequence>
<evidence type="ECO:0000256" key="1">
    <source>
        <dbReference type="SAM" id="MobiDB-lite"/>
    </source>
</evidence>
<organism evidence="2 3">
    <name type="scientific">Prosthecobacter fusiformis</name>
    <dbReference type="NCBI Taxonomy" id="48464"/>
    <lineage>
        <taxon>Bacteria</taxon>
        <taxon>Pseudomonadati</taxon>
        <taxon>Verrucomicrobiota</taxon>
        <taxon>Verrucomicrobiia</taxon>
        <taxon>Verrucomicrobiales</taxon>
        <taxon>Verrucomicrobiaceae</taxon>
        <taxon>Prosthecobacter</taxon>
    </lineage>
</organism>
<feature type="compositionally biased region" description="Basic and acidic residues" evidence="1">
    <location>
        <begin position="147"/>
        <end position="160"/>
    </location>
</feature>
<comment type="caution">
    <text evidence="2">The sequence shown here is derived from an EMBL/GenBank/DDBJ whole genome shotgun (WGS) entry which is preliminary data.</text>
</comment>
<dbReference type="AlphaFoldDB" id="A0A4R7RJ52"/>
<feature type="compositionally biased region" description="Polar residues" evidence="1">
    <location>
        <begin position="104"/>
        <end position="118"/>
    </location>
</feature>
<gene>
    <name evidence="2" type="ORF">EI77_04275</name>
</gene>
<keyword evidence="3" id="KW-1185">Reference proteome</keyword>
<evidence type="ECO:0000313" key="2">
    <source>
        <dbReference type="EMBL" id="TDU64091.1"/>
    </source>
</evidence>
<accession>A0A4R7RJ52</accession>